<dbReference type="InterPro" id="IPR059242">
    <property type="entry name" value="mS23_dom"/>
</dbReference>
<dbReference type="GO" id="GO:0005840">
    <property type="term" value="C:ribosome"/>
    <property type="evidence" value="ECO:0007669"/>
    <property type="project" value="InterPro"/>
</dbReference>
<keyword evidence="5" id="KW-0687">Ribonucleoprotein</keyword>
<organism evidence="8 9">
    <name type="scientific">Ceutorhynchus assimilis</name>
    <name type="common">cabbage seed weevil</name>
    <dbReference type="NCBI Taxonomy" id="467358"/>
    <lineage>
        <taxon>Eukaryota</taxon>
        <taxon>Metazoa</taxon>
        <taxon>Ecdysozoa</taxon>
        <taxon>Arthropoda</taxon>
        <taxon>Hexapoda</taxon>
        <taxon>Insecta</taxon>
        <taxon>Pterygota</taxon>
        <taxon>Neoptera</taxon>
        <taxon>Endopterygota</taxon>
        <taxon>Coleoptera</taxon>
        <taxon>Polyphaga</taxon>
        <taxon>Cucujiformia</taxon>
        <taxon>Curculionidae</taxon>
        <taxon>Ceutorhynchinae</taxon>
        <taxon>Ceutorhynchus</taxon>
    </lineage>
</organism>
<dbReference type="Proteomes" id="UP001152799">
    <property type="component" value="Chromosome 4"/>
</dbReference>
<evidence type="ECO:0000256" key="2">
    <source>
        <dbReference type="ARBA" id="ARBA00009864"/>
    </source>
</evidence>
<dbReference type="GO" id="GO:0006412">
    <property type="term" value="P:translation"/>
    <property type="evidence" value="ECO:0007669"/>
    <property type="project" value="InterPro"/>
</dbReference>
<gene>
    <name evidence="8" type="ORF">CEUTPL_LOCUS7714</name>
</gene>
<keyword evidence="3" id="KW-0689">Ribosomal protein</keyword>
<evidence type="ECO:0000259" key="7">
    <source>
        <dbReference type="Pfam" id="PF10484"/>
    </source>
</evidence>
<proteinExistence type="inferred from homology"/>
<dbReference type="InterPro" id="IPR023611">
    <property type="entry name" value="mS23_dom_met"/>
</dbReference>
<dbReference type="Pfam" id="PF10484">
    <property type="entry name" value="MRP-S23"/>
    <property type="match status" value="1"/>
</dbReference>
<dbReference type="OrthoDB" id="10012356at2759"/>
<comment type="similarity">
    <text evidence="2">Belongs to the mitochondrion-specific ribosomal protein mS23 family.</text>
</comment>
<dbReference type="GO" id="GO:0003735">
    <property type="term" value="F:structural constituent of ribosome"/>
    <property type="evidence" value="ECO:0007669"/>
    <property type="project" value="InterPro"/>
</dbReference>
<dbReference type="PANTHER" id="PTHR15925:SF2">
    <property type="entry name" value="SMALL RIBOSOMAL SUBUNIT PROTEIN MS23"/>
    <property type="match status" value="1"/>
</dbReference>
<dbReference type="AlphaFoldDB" id="A0A9N9MRJ1"/>
<dbReference type="CDD" id="cd23701">
    <property type="entry name" value="At1g26750"/>
    <property type="match status" value="1"/>
</dbReference>
<dbReference type="EMBL" id="OU892280">
    <property type="protein sequence ID" value="CAG9767147.1"/>
    <property type="molecule type" value="Genomic_DNA"/>
</dbReference>
<evidence type="ECO:0000256" key="3">
    <source>
        <dbReference type="ARBA" id="ARBA00022980"/>
    </source>
</evidence>
<evidence type="ECO:0000313" key="9">
    <source>
        <dbReference type="Proteomes" id="UP001152799"/>
    </source>
</evidence>
<evidence type="ECO:0000256" key="5">
    <source>
        <dbReference type="ARBA" id="ARBA00023274"/>
    </source>
</evidence>
<dbReference type="GO" id="GO:0005739">
    <property type="term" value="C:mitochondrion"/>
    <property type="evidence" value="ECO:0007669"/>
    <property type="project" value="InterPro"/>
</dbReference>
<feature type="domain" description="Small ribosomal subunit protein mS23 conserved" evidence="7">
    <location>
        <begin position="2"/>
        <end position="126"/>
    </location>
</feature>
<protein>
    <recommendedName>
        <fullName evidence="6">Small ribosomal subunit protein mS23</fullName>
    </recommendedName>
</protein>
<name>A0A9N9MRJ1_9CUCU</name>
<dbReference type="InterPro" id="IPR019520">
    <property type="entry name" value="Ribosomal_mS23_met"/>
</dbReference>
<evidence type="ECO:0000256" key="6">
    <source>
        <dbReference type="ARBA" id="ARBA00035137"/>
    </source>
</evidence>
<sequence>MAGSRLEKVGTIFTRATGLMQAKAVTWEDRPVWYDVYAAFPPKEEPRFDRPAPDMKIKQIFYEDDKIRAIFHRNNKQIGTGNLLSSHPSLTQRFIETYKKVSQQYKGEADEKQIYVEAIDVLNRERSNREEAVATEEVSLSLAFKKAQSKQEKTGLSIKDIFKD</sequence>
<evidence type="ECO:0000256" key="1">
    <source>
        <dbReference type="ARBA" id="ARBA00004173"/>
    </source>
</evidence>
<keyword evidence="4" id="KW-0496">Mitochondrion</keyword>
<dbReference type="PANTHER" id="PTHR15925">
    <property type="entry name" value="MITOCHONDRIAL RIBOSOMAL PROTEIN S23"/>
    <property type="match status" value="1"/>
</dbReference>
<reference evidence="8" key="1">
    <citation type="submission" date="2022-01" db="EMBL/GenBank/DDBJ databases">
        <authorList>
            <person name="King R."/>
        </authorList>
    </citation>
    <scope>NUCLEOTIDE SEQUENCE</scope>
</reference>
<keyword evidence="9" id="KW-1185">Reference proteome</keyword>
<comment type="subcellular location">
    <subcellularLocation>
        <location evidence="1">Mitochondrion</location>
    </subcellularLocation>
</comment>
<evidence type="ECO:0000256" key="4">
    <source>
        <dbReference type="ARBA" id="ARBA00023128"/>
    </source>
</evidence>
<evidence type="ECO:0000313" key="8">
    <source>
        <dbReference type="EMBL" id="CAG9767147.1"/>
    </source>
</evidence>
<accession>A0A9N9MRJ1</accession>